<evidence type="ECO:0000313" key="1">
    <source>
        <dbReference type="EMBL" id="USV59384.1"/>
    </source>
</evidence>
<dbReference type="RefSeq" id="WP_252996287.1">
    <property type="nucleotide sequence ID" value="NZ_CP099717.1"/>
</dbReference>
<proteinExistence type="predicted"/>
<accession>A0AAE9MJL6</accession>
<reference evidence="1" key="1">
    <citation type="submission" date="2022-06" db="EMBL/GenBank/DDBJ databases">
        <title>Complete Genome of Aeromonas sp. Strain SOD01 Isolated from an Urban Freshwater Stream.</title>
        <authorList>
            <person name="Williams L.E."/>
            <person name="Brysgel T."/>
            <person name="Capestro E.M."/>
            <person name="Foltz G.V."/>
            <person name="Gardner A.E."/>
            <person name="Ingrassia J."/>
            <person name="Peterson E."/>
            <person name="Arruda J."/>
            <person name="Flaherty I."/>
            <person name="Hunt M."/>
            <person name="Pappas G."/>
            <person name="Ramsaran S."/>
            <person name="Rocha M."/>
        </authorList>
    </citation>
    <scope>NUCLEOTIDE SEQUENCE</scope>
    <source>
        <strain evidence="1">SOD01</strain>
    </source>
</reference>
<dbReference type="InterPro" id="IPR021352">
    <property type="entry name" value="DUF2971"/>
</dbReference>
<protein>
    <submittedName>
        <fullName evidence="1">DUF2971 domain-containing protein</fullName>
    </submittedName>
</protein>
<gene>
    <name evidence="1" type="ORF">NHF51_09715</name>
</gene>
<dbReference type="Proteomes" id="UP001056890">
    <property type="component" value="Chromosome"/>
</dbReference>
<evidence type="ECO:0000313" key="2">
    <source>
        <dbReference type="Proteomes" id="UP001056890"/>
    </source>
</evidence>
<dbReference type="EMBL" id="CP099717">
    <property type="protein sequence ID" value="USV59384.1"/>
    <property type="molecule type" value="Genomic_DNA"/>
</dbReference>
<sequence length="288" mass="33757">MDTLYKYSGKIDNFIDFPTLKFAVPTYFNDPFESSAARQCSELIDKEQPDALEFDLNMEISTVGVVSFSETSRNLLMWAHYADEHHGMCIGLSNDVLKILDVSNEYFQRYHTLSPIKIKYDNLRADLKELKRDSDFIYEKAIERTLTTKSDEWIYEKEHRCIVPIGWSDFAFLKDKNEKVIKAIQKFHSKDTSINEKTGEIITEDKSYVFENLSYYKGMLYLKKINPKSVKSIHLGYRFNTNEAIAMANTLKKPDHPLHHIELFQYKLSKTRFELEEFMLHPSTPITL</sequence>
<name>A0AAE9MJL6_9GAMM</name>
<keyword evidence="2" id="KW-1185">Reference proteome</keyword>
<dbReference type="Pfam" id="PF11185">
    <property type="entry name" value="DUF2971"/>
    <property type="match status" value="1"/>
</dbReference>
<organism evidence="1 2">
    <name type="scientific">Aeromonas encheleia</name>
    <dbReference type="NCBI Taxonomy" id="73010"/>
    <lineage>
        <taxon>Bacteria</taxon>
        <taxon>Pseudomonadati</taxon>
        <taxon>Pseudomonadota</taxon>
        <taxon>Gammaproteobacteria</taxon>
        <taxon>Aeromonadales</taxon>
        <taxon>Aeromonadaceae</taxon>
        <taxon>Aeromonas</taxon>
    </lineage>
</organism>
<dbReference type="AlphaFoldDB" id="A0AAE9MJL6"/>